<dbReference type="EMBL" id="DP000011">
    <property type="protein sequence ID" value="ABA98564.1"/>
    <property type="molecule type" value="Genomic_DNA"/>
</dbReference>
<accession>Q2QQG8</accession>
<reference evidence="1" key="2">
    <citation type="submission" date="2005-04" db="EMBL/GenBank/DDBJ databases">
        <authorList>
            <person name="Buell C.R."/>
            <person name="Wing R.A."/>
            <person name="McCombie W.A."/>
            <person name="Ouyang S."/>
        </authorList>
    </citation>
    <scope>NUCLEOTIDE SEQUENCE</scope>
</reference>
<gene>
    <name evidence="1" type="ordered locus">LOC_Os12g31090</name>
</gene>
<proteinExistence type="predicted"/>
<name>Q2QQG8_ORYSJ</name>
<reference evidence="1" key="3">
    <citation type="submission" date="2006-01" db="EMBL/GenBank/DDBJ databases">
        <authorList>
            <person name="Buell R."/>
        </authorList>
    </citation>
    <scope>NUCLEOTIDE SEQUENCE</scope>
</reference>
<sequence>MPLPRSPATVPLLASACPPACGTPALGSTAAAVRRWVDGDWVSWSEMGLGNRWRIGGGGGGDGEINGLLAWATTSLGSWLVRNGGRRSSSRLTQHRRALHLVVWRPALPDTGGWGK</sequence>
<dbReference type="AlphaFoldDB" id="Q2QQG8"/>
<dbReference type="PROSITE" id="PS51257">
    <property type="entry name" value="PROKAR_LIPOPROTEIN"/>
    <property type="match status" value="1"/>
</dbReference>
<evidence type="ECO:0000313" key="1">
    <source>
        <dbReference type="EMBL" id="ABA98564.1"/>
    </source>
</evidence>
<reference evidence="1" key="1">
    <citation type="journal article" date="2005" name="BMC Biol.">
        <title>The sequence of rice chromosomes 11 and 12, rich in disease resistance genes and recent gene duplications.</title>
        <authorList>
            <consortium name="The rice chromosomes 11 and 12 sequencing consortia"/>
        </authorList>
    </citation>
    <scope>NUCLEOTIDE SEQUENCE [LARGE SCALE GENOMIC DNA]</scope>
</reference>
<organism evidence="1">
    <name type="scientific">Oryza sativa subsp. japonica</name>
    <name type="common">Rice</name>
    <dbReference type="NCBI Taxonomy" id="39947"/>
    <lineage>
        <taxon>Eukaryota</taxon>
        <taxon>Viridiplantae</taxon>
        <taxon>Streptophyta</taxon>
        <taxon>Embryophyta</taxon>
        <taxon>Tracheophyta</taxon>
        <taxon>Spermatophyta</taxon>
        <taxon>Magnoliopsida</taxon>
        <taxon>Liliopsida</taxon>
        <taxon>Poales</taxon>
        <taxon>Poaceae</taxon>
        <taxon>BOP clade</taxon>
        <taxon>Oryzoideae</taxon>
        <taxon>Oryzeae</taxon>
        <taxon>Oryzinae</taxon>
        <taxon>Oryza</taxon>
        <taxon>Oryza sativa</taxon>
    </lineage>
</organism>
<protein>
    <submittedName>
        <fullName evidence="1">Uncharacterized protein</fullName>
    </submittedName>
</protein>